<sequence>MISDIKAFIKKLEFWEQNLIDGDTRHFPVFSKSIFLSPLELYDSKCHVEIVSNLKDNVKNPKTSLRQKWK</sequence>
<keyword evidence="2" id="KW-1185">Reference proteome</keyword>
<name>A0A9P0JXI8_ACAOB</name>
<comment type="caution">
    <text evidence="1">The sequence shown here is derived from an EMBL/GenBank/DDBJ whole genome shotgun (WGS) entry which is preliminary data.</text>
</comment>
<dbReference type="AlphaFoldDB" id="A0A9P0JXI8"/>
<proteinExistence type="predicted"/>
<evidence type="ECO:0000313" key="1">
    <source>
        <dbReference type="EMBL" id="CAH1963211.1"/>
    </source>
</evidence>
<protein>
    <submittedName>
        <fullName evidence="1">Uncharacterized protein</fullName>
    </submittedName>
</protein>
<reference evidence="1" key="1">
    <citation type="submission" date="2022-03" db="EMBL/GenBank/DDBJ databases">
        <authorList>
            <person name="Sayadi A."/>
        </authorList>
    </citation>
    <scope>NUCLEOTIDE SEQUENCE</scope>
</reference>
<dbReference type="OrthoDB" id="10378381at2759"/>
<dbReference type="Proteomes" id="UP001152888">
    <property type="component" value="Unassembled WGS sequence"/>
</dbReference>
<organism evidence="1 2">
    <name type="scientific">Acanthoscelides obtectus</name>
    <name type="common">Bean weevil</name>
    <name type="synonym">Bruchus obtectus</name>
    <dbReference type="NCBI Taxonomy" id="200917"/>
    <lineage>
        <taxon>Eukaryota</taxon>
        <taxon>Metazoa</taxon>
        <taxon>Ecdysozoa</taxon>
        <taxon>Arthropoda</taxon>
        <taxon>Hexapoda</taxon>
        <taxon>Insecta</taxon>
        <taxon>Pterygota</taxon>
        <taxon>Neoptera</taxon>
        <taxon>Endopterygota</taxon>
        <taxon>Coleoptera</taxon>
        <taxon>Polyphaga</taxon>
        <taxon>Cucujiformia</taxon>
        <taxon>Chrysomeloidea</taxon>
        <taxon>Chrysomelidae</taxon>
        <taxon>Bruchinae</taxon>
        <taxon>Bruchini</taxon>
        <taxon>Acanthoscelides</taxon>
    </lineage>
</organism>
<evidence type="ECO:0000313" key="2">
    <source>
        <dbReference type="Proteomes" id="UP001152888"/>
    </source>
</evidence>
<gene>
    <name evidence="1" type="ORF">ACAOBT_LOCUS5073</name>
</gene>
<accession>A0A9P0JXI8</accession>
<dbReference type="EMBL" id="CAKOFQ010006706">
    <property type="protein sequence ID" value="CAH1963211.1"/>
    <property type="molecule type" value="Genomic_DNA"/>
</dbReference>